<comment type="caution">
    <text evidence="2">The sequence shown here is derived from an EMBL/GenBank/DDBJ whole genome shotgun (WGS) entry which is preliminary data.</text>
</comment>
<sequence length="475" mass="53360">MEKILEELGLGTLKQRFAEERIEPEIVLAMTDGELTHLGVSTMGDRIRLRQICRVSISTQSAEQSNVNSEGSESSLNSSGGPSSASSSAFVASERSRLFNPRHSRTTSRKRKATRGRTWTAQILCLADRQQTKIPNSIEKQILRNAGLGLKKIKFEVSDNAQQVVDTIMSDEKADNDEPIGFPQLRQSGGFELLRCLPNCRELRMIDCPWTVRNLKATLGSQSKIYARPIQRNFQLVREKCQGCQEDFMLSEHLYTCTAGILNSDLSDENDFNQPQQIQPTNAAAHMDINSEQHTTLGDIFEHQTTIADQQPSDSAEQLTSNNETPQAEDYGGPRREFFRLVLQAIKDKYFDHGLRELLSDEYEIVGTNNNGIISKRKDKTFAGKIIKICSQMPSMQDVFGYSPSSVLTIRKLNALLAPQFSPTGSNRRHYEGAVYYQFCKYVREVAGGRRGDVTLGHILQFATASDEEPYWGSR</sequence>
<dbReference type="SUPFAM" id="SSF47769">
    <property type="entry name" value="SAM/Pointed domain"/>
    <property type="match status" value="1"/>
</dbReference>
<proteinExistence type="predicted"/>
<feature type="compositionally biased region" description="Low complexity" evidence="1">
    <location>
        <begin position="65"/>
        <end position="93"/>
    </location>
</feature>
<dbReference type="Gene3D" id="1.10.150.50">
    <property type="entry name" value="Transcription Factor, Ets-1"/>
    <property type="match status" value="1"/>
</dbReference>
<dbReference type="AlphaFoldDB" id="A0A7D9DEK3"/>
<evidence type="ECO:0000313" key="3">
    <source>
        <dbReference type="Proteomes" id="UP001152795"/>
    </source>
</evidence>
<dbReference type="OrthoDB" id="6042350at2759"/>
<gene>
    <name evidence="2" type="ORF">PACLA_8A079529</name>
</gene>
<organism evidence="2 3">
    <name type="scientific">Paramuricea clavata</name>
    <name type="common">Red gorgonian</name>
    <name type="synonym">Violescent sea-whip</name>
    <dbReference type="NCBI Taxonomy" id="317549"/>
    <lineage>
        <taxon>Eukaryota</taxon>
        <taxon>Metazoa</taxon>
        <taxon>Cnidaria</taxon>
        <taxon>Anthozoa</taxon>
        <taxon>Octocorallia</taxon>
        <taxon>Malacalcyonacea</taxon>
        <taxon>Plexauridae</taxon>
        <taxon>Paramuricea</taxon>
    </lineage>
</organism>
<feature type="compositionally biased region" description="Basic residues" evidence="1">
    <location>
        <begin position="100"/>
        <end position="115"/>
    </location>
</feature>
<feature type="region of interest" description="Disordered" evidence="1">
    <location>
        <begin position="309"/>
        <end position="332"/>
    </location>
</feature>
<dbReference type="PROSITE" id="PS50105">
    <property type="entry name" value="SAM_DOMAIN"/>
    <property type="match status" value="1"/>
</dbReference>
<dbReference type="EMBL" id="CACRXK020000674">
    <property type="protein sequence ID" value="CAB3983909.1"/>
    <property type="molecule type" value="Genomic_DNA"/>
</dbReference>
<keyword evidence="3" id="KW-1185">Reference proteome</keyword>
<dbReference type="InterPro" id="IPR013761">
    <property type="entry name" value="SAM/pointed_sf"/>
</dbReference>
<evidence type="ECO:0000313" key="2">
    <source>
        <dbReference type="EMBL" id="CAB3983909.1"/>
    </source>
</evidence>
<accession>A0A7D9DEK3</accession>
<evidence type="ECO:0000256" key="1">
    <source>
        <dbReference type="SAM" id="MobiDB-lite"/>
    </source>
</evidence>
<dbReference type="CDD" id="cd09487">
    <property type="entry name" value="SAM_superfamily"/>
    <property type="match status" value="1"/>
</dbReference>
<dbReference type="Proteomes" id="UP001152795">
    <property type="component" value="Unassembled WGS sequence"/>
</dbReference>
<protein>
    <submittedName>
        <fullName evidence="2">Arylsulfatase B</fullName>
    </submittedName>
</protein>
<dbReference type="InterPro" id="IPR001660">
    <property type="entry name" value="SAM"/>
</dbReference>
<name>A0A7D9DEK3_PARCT</name>
<feature type="region of interest" description="Disordered" evidence="1">
    <location>
        <begin position="60"/>
        <end position="115"/>
    </location>
</feature>
<reference evidence="2" key="1">
    <citation type="submission" date="2020-04" db="EMBL/GenBank/DDBJ databases">
        <authorList>
            <person name="Alioto T."/>
            <person name="Alioto T."/>
            <person name="Gomez Garrido J."/>
        </authorList>
    </citation>
    <scope>NUCLEOTIDE SEQUENCE</scope>
    <source>
        <strain evidence="2">A484AB</strain>
    </source>
</reference>
<feature type="compositionally biased region" description="Polar residues" evidence="1">
    <location>
        <begin position="309"/>
        <end position="326"/>
    </location>
</feature>